<dbReference type="Proteomes" id="UP001527925">
    <property type="component" value="Unassembled WGS sequence"/>
</dbReference>
<sequence>MLGTGSEPAFMCIALGRTDTLRVVPAALGPALVRDMVTAAWRRGIAREAVVNGACELVLRGSPWADWSSGQDDARMLVLALVRSLAARGWRLAACINPNRKPTSKDALFFVRSPDRCGSTLLALSLNGADRLRVVGAQQSGCAAKIFEAIRAAIAAAWPPGLRDEHARDSSHRFVLAGSPWEPHSDADTAAARRLVAAVVEAVLRVGFNVVACVHLQGGSGAGAQGAAAHEGAPHAVSSASASAPADRPSQSIPDTWIFQHALDPDLVPMPSFSRNDMQPLVCCAVDSADSLSLHAGPAELAESLASDLAAVWPQGVRLVAGSTPTIRFNGAPWRGIGEDSVHCRRLLLAVIASMARSGRRLVASAQISAVWSTPSLVFEASSDPPPRSGSPAARLCAVSLVETATLRLIPAHAATDDAAASSGDDPHTHAAARAVDAALAACGISASKSHFVGVPEWSLKAMDWTASGAPAAAARGLVLSLLEAMHAAGWRIVASCRVTSRADQCDTLVFGRSA</sequence>
<gene>
    <name evidence="1" type="ORF">HK105_205651</name>
</gene>
<comment type="caution">
    <text evidence="1">The sequence shown here is derived from an EMBL/GenBank/DDBJ whole genome shotgun (WGS) entry which is preliminary data.</text>
</comment>
<dbReference type="PANTHER" id="PTHR38696:SF1">
    <property type="entry name" value="MEDIATOR OF RNA POLYMERASE II TRANSCRIPTION SUBUNIT 13"/>
    <property type="match status" value="1"/>
</dbReference>
<dbReference type="PANTHER" id="PTHR38696">
    <property type="entry name" value="MEDIATOR OF RNA POLYMERASE II TRANSCRIPTION SUBUNIT 13"/>
    <property type="match status" value="1"/>
</dbReference>
<name>A0ABR4N5J1_9FUNG</name>
<organism evidence="1 2">
    <name type="scientific">Polyrhizophydium stewartii</name>
    <dbReference type="NCBI Taxonomy" id="2732419"/>
    <lineage>
        <taxon>Eukaryota</taxon>
        <taxon>Fungi</taxon>
        <taxon>Fungi incertae sedis</taxon>
        <taxon>Chytridiomycota</taxon>
        <taxon>Chytridiomycota incertae sedis</taxon>
        <taxon>Chytridiomycetes</taxon>
        <taxon>Rhizophydiales</taxon>
        <taxon>Rhizophydiales incertae sedis</taxon>
        <taxon>Polyrhizophydium</taxon>
    </lineage>
</organism>
<protein>
    <submittedName>
        <fullName evidence="1">Uncharacterized protein</fullName>
    </submittedName>
</protein>
<proteinExistence type="predicted"/>
<evidence type="ECO:0000313" key="1">
    <source>
        <dbReference type="EMBL" id="KAL2914720.1"/>
    </source>
</evidence>
<keyword evidence="2" id="KW-1185">Reference proteome</keyword>
<reference evidence="1 2" key="1">
    <citation type="submission" date="2023-09" db="EMBL/GenBank/DDBJ databases">
        <title>Pangenome analysis of Batrachochytrium dendrobatidis and related Chytrids.</title>
        <authorList>
            <person name="Yacoub M.N."/>
            <person name="Stajich J.E."/>
            <person name="James T.Y."/>
        </authorList>
    </citation>
    <scope>NUCLEOTIDE SEQUENCE [LARGE SCALE GENOMIC DNA]</scope>
    <source>
        <strain evidence="1 2">JEL0888</strain>
    </source>
</reference>
<accession>A0ABR4N5J1</accession>
<dbReference type="EMBL" id="JADGIZ020000030">
    <property type="protein sequence ID" value="KAL2914720.1"/>
    <property type="molecule type" value="Genomic_DNA"/>
</dbReference>
<evidence type="ECO:0000313" key="2">
    <source>
        <dbReference type="Proteomes" id="UP001527925"/>
    </source>
</evidence>